<dbReference type="PANTHER" id="PTHR46009">
    <property type="entry name" value="VACUOLAR PROTEIN SORTING-ASSOCIATED PROTEIN VTA1 HOMOLOG"/>
    <property type="match status" value="1"/>
</dbReference>
<feature type="compositionally biased region" description="Basic and acidic residues" evidence="3">
    <location>
        <begin position="73"/>
        <end position="89"/>
    </location>
</feature>
<evidence type="ECO:0000256" key="1">
    <source>
        <dbReference type="ARBA" id="ARBA00004308"/>
    </source>
</evidence>
<dbReference type="GO" id="GO:0005771">
    <property type="term" value="C:multivesicular body"/>
    <property type="evidence" value="ECO:0007669"/>
    <property type="project" value="TreeGrafter"/>
</dbReference>
<dbReference type="InterPro" id="IPR044538">
    <property type="entry name" value="Vta1-like"/>
</dbReference>
<feature type="region of interest" description="Disordered" evidence="3">
    <location>
        <begin position="107"/>
        <end position="137"/>
    </location>
</feature>
<feature type="region of interest" description="Disordered" evidence="3">
    <location>
        <begin position="1"/>
        <end position="25"/>
    </location>
</feature>
<dbReference type="GO" id="GO:0032511">
    <property type="term" value="P:late endosome to vacuole transport via multivesicular body sorting pathway"/>
    <property type="evidence" value="ECO:0007669"/>
    <property type="project" value="InterPro"/>
</dbReference>
<feature type="compositionally biased region" description="Polar residues" evidence="3">
    <location>
        <begin position="631"/>
        <end position="668"/>
    </location>
</feature>
<feature type="compositionally biased region" description="Low complexity" evidence="3">
    <location>
        <begin position="112"/>
        <end position="135"/>
    </location>
</feature>
<keyword evidence="2" id="KW-0472">Membrane</keyword>
<feature type="region of interest" description="Disordered" evidence="3">
    <location>
        <begin position="565"/>
        <end position="685"/>
    </location>
</feature>
<dbReference type="InterPro" id="IPR041212">
    <property type="entry name" value="Vta1_C"/>
</dbReference>
<proteinExistence type="predicted"/>
<dbReference type="InterPro" id="IPR023175">
    <property type="entry name" value="Vta1/CALS_N_sf"/>
</dbReference>
<protein>
    <recommendedName>
        <fullName evidence="4">Vta1 C-terminal domain-containing protein</fullName>
    </recommendedName>
</protein>
<sequence>MRSLGIRAGSRASAPPISTGSDAEPAKGLLPYLQRADELQKHESLVAYYCESSLLPPLRGSFEIAADWLSDGDPGHDGDPDRGYGESRGDGGPSLWGFRCHAGVVDGSSDSPPATEAAAAEAVETPAARDPSAPSAAPPVCAPVITTSSAPAGTATPLATPPACAPAINTSSALVATATAEPPASSVTPPSTSPVEAAPADTANVADVPSPSPAAGVVGNHPTDPAPVKDQQLPGPTATPSFPLLESESCSGDAAPVTLPVGELTDEQPSGGVHVAAPASDPLRSPQRNSKSATTPYRGSGTTLSPPSVRVYQRRAQSEAVQRPRRRLGDRVVIPSRLAFEPLGDGAAATGPTWAGPAPTLPPGGPINSRQGNMISTPGPCLLGSGSLFVTPTRPRTTPPSSSRARAIAGDGAAAVSATTANFISSLRQAATCAARGKTLCQEILRYSGGTPAPWQPHRQPAFGRDQLIEESRKRFDKLFAKLLEKKHLAAIRDLFPAAQALSDEELSAAAMQVDADIEIEQKQKYAIWKAAEIRKAIKEGRKPEPGPPGGDKDEAPVITTTILQNHSSPHYTSPDYPTNEVHKPPSNFPPSPYTRTDYPPNDGYNPPSNDRPDVLAYPQTYQPPPYTIEPQHTWSYPSFQDSTSPSVPTHQSSFNPTSDGPASNPSAPTHYHCTADSTPQVTPPAAPLASQYKYDSSYQPAVEKIAEAHKAAKFAVGALAFDDVSVAVDHLKLALDLLANPSAESH</sequence>
<dbReference type="AlphaFoldDB" id="A0A3L6S3C1"/>
<evidence type="ECO:0000259" key="4">
    <source>
        <dbReference type="Pfam" id="PF18097"/>
    </source>
</evidence>
<feature type="compositionally biased region" description="Low complexity" evidence="3">
    <location>
        <begin position="344"/>
        <end position="358"/>
    </location>
</feature>
<feature type="region of interest" description="Disordered" evidence="3">
    <location>
        <begin position="70"/>
        <end position="91"/>
    </location>
</feature>
<comment type="caution">
    <text evidence="5">The sequence shown here is derived from an EMBL/GenBank/DDBJ whole genome shotgun (WGS) entry which is preliminary data.</text>
</comment>
<dbReference type="OrthoDB" id="391137at2759"/>
<dbReference type="Gene3D" id="1.20.5.420">
    <property type="entry name" value="Immunoglobulin FC, subunit C"/>
    <property type="match status" value="1"/>
</dbReference>
<name>A0A3L6S3C1_PANMI</name>
<dbReference type="PANTHER" id="PTHR46009:SF1">
    <property type="entry name" value="VACUOLAR PROTEIN SORTING-ASSOCIATED PROTEIN VTA1 HOMOLOG"/>
    <property type="match status" value="1"/>
</dbReference>
<feature type="domain" description="Vta1 C-terminal" evidence="4">
    <location>
        <begin position="704"/>
        <end position="739"/>
    </location>
</feature>
<dbReference type="Proteomes" id="UP000275267">
    <property type="component" value="Unassembled WGS sequence"/>
</dbReference>
<dbReference type="Gene3D" id="1.25.40.270">
    <property type="entry name" value="Vacuolar protein sorting-associated protein vta1"/>
    <property type="match status" value="1"/>
</dbReference>
<evidence type="ECO:0000256" key="3">
    <source>
        <dbReference type="SAM" id="MobiDB-lite"/>
    </source>
</evidence>
<organism evidence="5 6">
    <name type="scientific">Panicum miliaceum</name>
    <name type="common">Proso millet</name>
    <name type="synonym">Broomcorn millet</name>
    <dbReference type="NCBI Taxonomy" id="4540"/>
    <lineage>
        <taxon>Eukaryota</taxon>
        <taxon>Viridiplantae</taxon>
        <taxon>Streptophyta</taxon>
        <taxon>Embryophyta</taxon>
        <taxon>Tracheophyta</taxon>
        <taxon>Spermatophyta</taxon>
        <taxon>Magnoliopsida</taxon>
        <taxon>Liliopsida</taxon>
        <taxon>Poales</taxon>
        <taxon>Poaceae</taxon>
        <taxon>PACMAD clade</taxon>
        <taxon>Panicoideae</taxon>
        <taxon>Panicodae</taxon>
        <taxon>Paniceae</taxon>
        <taxon>Panicinae</taxon>
        <taxon>Panicum</taxon>
        <taxon>Panicum sect. Panicum</taxon>
    </lineage>
</organism>
<reference evidence="6" key="1">
    <citation type="journal article" date="2019" name="Nat. Commun.">
        <title>The genome of broomcorn millet.</title>
        <authorList>
            <person name="Zou C."/>
            <person name="Miki D."/>
            <person name="Li D."/>
            <person name="Tang Q."/>
            <person name="Xiao L."/>
            <person name="Rajput S."/>
            <person name="Deng P."/>
            <person name="Jia W."/>
            <person name="Huang R."/>
            <person name="Zhang M."/>
            <person name="Sun Y."/>
            <person name="Hu J."/>
            <person name="Fu X."/>
            <person name="Schnable P.S."/>
            <person name="Li F."/>
            <person name="Zhang H."/>
            <person name="Feng B."/>
            <person name="Zhu X."/>
            <person name="Liu R."/>
            <person name="Schnable J.C."/>
            <person name="Zhu J.-K."/>
            <person name="Zhang H."/>
        </authorList>
    </citation>
    <scope>NUCLEOTIDE SEQUENCE [LARGE SCALE GENOMIC DNA]</scope>
</reference>
<feature type="region of interest" description="Disordered" evidence="3">
    <location>
        <begin position="179"/>
        <end position="324"/>
    </location>
</feature>
<feature type="compositionally biased region" description="Low complexity" evidence="3">
    <location>
        <begin position="179"/>
        <end position="197"/>
    </location>
</feature>
<comment type="subcellular location">
    <subcellularLocation>
        <location evidence="1">Endomembrane system</location>
    </subcellularLocation>
</comment>
<feature type="compositionally biased region" description="Polar residues" evidence="3">
    <location>
        <begin position="286"/>
        <end position="306"/>
    </location>
</feature>
<feature type="region of interest" description="Disordered" evidence="3">
    <location>
        <begin position="344"/>
        <end position="369"/>
    </location>
</feature>
<keyword evidence="6" id="KW-1185">Reference proteome</keyword>
<gene>
    <name evidence="5" type="ORF">C2845_PM09G10670</name>
</gene>
<evidence type="ECO:0000256" key="2">
    <source>
        <dbReference type="ARBA" id="ARBA00023136"/>
    </source>
</evidence>
<evidence type="ECO:0000313" key="5">
    <source>
        <dbReference type="EMBL" id="RLN13109.1"/>
    </source>
</evidence>
<dbReference type="EMBL" id="PQIB02000006">
    <property type="protein sequence ID" value="RLN13109.1"/>
    <property type="molecule type" value="Genomic_DNA"/>
</dbReference>
<dbReference type="Pfam" id="PF18097">
    <property type="entry name" value="Vta1_C"/>
    <property type="match status" value="1"/>
</dbReference>
<dbReference type="STRING" id="4540.A0A3L6S3C1"/>
<accession>A0A3L6S3C1</accession>
<evidence type="ECO:0000313" key="6">
    <source>
        <dbReference type="Proteomes" id="UP000275267"/>
    </source>
</evidence>